<dbReference type="Proteomes" id="UP000255066">
    <property type="component" value="Unassembled WGS sequence"/>
</dbReference>
<name>A0A378JQP3_9GAMM</name>
<keyword evidence="3" id="KW-1185">Reference proteome</keyword>
<protein>
    <submittedName>
        <fullName evidence="2">Protein ipgF</fullName>
    </submittedName>
    <submittedName>
        <fullName evidence="1">Transglycosylase SLT domain protein</fullName>
    </submittedName>
</protein>
<dbReference type="OrthoDB" id="9808681at2"/>
<dbReference type="EMBL" id="UGNW01000002">
    <property type="protein sequence ID" value="STX60844.1"/>
    <property type="molecule type" value="Genomic_DNA"/>
</dbReference>
<proteinExistence type="predicted"/>
<dbReference type="EMBL" id="LNXT01000018">
    <property type="protein sequence ID" value="KTC71800.1"/>
    <property type="molecule type" value="Genomic_DNA"/>
</dbReference>
<accession>A0A378JQP3</accession>
<evidence type="ECO:0000313" key="3">
    <source>
        <dbReference type="Proteomes" id="UP000054735"/>
    </source>
</evidence>
<sequence>MPIPVDFSIIHQERIACSIMASIKYQVPTNILLALAEKEGGRPNQWSKNRNGTYDVGSMQLNTVYLRDLAKYGIKPSDVARPGCYAYDLAAWRVRKHLLHDSQDIWTRAANYHSKTPHYNQIYRADLIKKAMKWQQWLNQYFNTHGVNSPAASPVTIQQTRQVLYHDAVQVKRELPTPRRVSSSYHNKEAERALASVFAPERMGELT</sequence>
<dbReference type="InterPro" id="IPR023346">
    <property type="entry name" value="Lysozyme-like_dom_sf"/>
</dbReference>
<evidence type="ECO:0000313" key="2">
    <source>
        <dbReference type="EMBL" id="STX60844.1"/>
    </source>
</evidence>
<evidence type="ECO:0000313" key="4">
    <source>
        <dbReference type="Proteomes" id="UP000255066"/>
    </source>
</evidence>
<dbReference type="STRING" id="28083.Lbir_1436"/>
<dbReference type="Proteomes" id="UP000054735">
    <property type="component" value="Unassembled WGS sequence"/>
</dbReference>
<dbReference type="RefSeq" id="WP_058523502.1">
    <property type="nucleotide sequence ID" value="NZ_CAAAHV010000033.1"/>
</dbReference>
<reference evidence="2 4" key="2">
    <citation type="submission" date="2018-06" db="EMBL/GenBank/DDBJ databases">
        <authorList>
            <consortium name="Pathogen Informatics"/>
            <person name="Doyle S."/>
        </authorList>
    </citation>
    <scope>NUCLEOTIDE SEQUENCE [LARGE SCALE GENOMIC DNA]</scope>
    <source>
        <strain evidence="2 4">NCTC12437</strain>
    </source>
</reference>
<dbReference type="SUPFAM" id="SSF53955">
    <property type="entry name" value="Lysozyme-like"/>
    <property type="match status" value="1"/>
</dbReference>
<organism evidence="2 4">
    <name type="scientific">Legionella birminghamensis</name>
    <dbReference type="NCBI Taxonomy" id="28083"/>
    <lineage>
        <taxon>Bacteria</taxon>
        <taxon>Pseudomonadati</taxon>
        <taxon>Pseudomonadota</taxon>
        <taxon>Gammaproteobacteria</taxon>
        <taxon>Legionellales</taxon>
        <taxon>Legionellaceae</taxon>
        <taxon>Legionella</taxon>
    </lineage>
</organism>
<dbReference type="CDD" id="cd13400">
    <property type="entry name" value="LT_IagB-like"/>
    <property type="match status" value="1"/>
</dbReference>
<reference evidence="1 3" key="1">
    <citation type="submission" date="2015-11" db="EMBL/GenBank/DDBJ databases">
        <title>Genomic analysis of 38 Legionella species identifies large and diverse effector repertoires.</title>
        <authorList>
            <person name="Burstein D."/>
            <person name="Amaro F."/>
            <person name="Zusman T."/>
            <person name="Lifshitz Z."/>
            <person name="Cohen O."/>
            <person name="Gilbert J.A."/>
            <person name="Pupko T."/>
            <person name="Shuman H.A."/>
            <person name="Segal G."/>
        </authorList>
    </citation>
    <scope>NUCLEOTIDE SEQUENCE [LARGE SCALE GENOMIC DNA]</scope>
    <source>
        <strain evidence="1 3">CDC#1407-AL-14</strain>
    </source>
</reference>
<dbReference type="NCBIfam" id="NF010463">
    <property type="entry name" value="PRK13888.1"/>
    <property type="match status" value="1"/>
</dbReference>
<gene>
    <name evidence="1" type="ORF">Lbir_1436</name>
    <name evidence="2" type="ORF">NCTC12437_03134</name>
</gene>
<evidence type="ECO:0000313" key="1">
    <source>
        <dbReference type="EMBL" id="KTC71800.1"/>
    </source>
</evidence>
<dbReference type="AlphaFoldDB" id="A0A378JQP3"/>